<comment type="similarity">
    <text evidence="2 9">Belongs to the eukaryotic ribosomal protein eL19 family.</text>
</comment>
<gene>
    <name evidence="14" type="ORF">G6F51_008875</name>
</gene>
<dbReference type="PROSITE" id="PS50086">
    <property type="entry name" value="TBC_RABGAP"/>
    <property type="match status" value="1"/>
</dbReference>
<dbReference type="GO" id="GO:0003677">
    <property type="term" value="F:DNA binding"/>
    <property type="evidence" value="ECO:0007669"/>
    <property type="project" value="UniProtKB-KW"/>
</dbReference>
<dbReference type="FunFam" id="1.10.1200.240:FF:000001">
    <property type="entry name" value="Ribosomal protein L19"/>
    <property type="match status" value="1"/>
</dbReference>
<dbReference type="GO" id="GO:0031267">
    <property type="term" value="F:small GTPase binding"/>
    <property type="evidence" value="ECO:0007669"/>
    <property type="project" value="TreeGrafter"/>
</dbReference>
<evidence type="ECO:0000259" key="12">
    <source>
        <dbReference type="PROSITE" id="PS50086"/>
    </source>
</evidence>
<dbReference type="SMART" id="SM00530">
    <property type="entry name" value="HTH_XRE"/>
    <property type="match status" value="1"/>
</dbReference>
<dbReference type="HAMAP" id="MF_01475">
    <property type="entry name" value="Ribosomal_eL19"/>
    <property type="match status" value="1"/>
</dbReference>
<evidence type="ECO:0000313" key="15">
    <source>
        <dbReference type="Proteomes" id="UP000717996"/>
    </source>
</evidence>
<dbReference type="InterPro" id="IPR035970">
    <property type="entry name" value="60S_ribosomal_eL19_sf"/>
</dbReference>
<evidence type="ECO:0000256" key="4">
    <source>
        <dbReference type="ARBA" id="ARBA00023015"/>
    </source>
</evidence>
<dbReference type="InterPro" id="IPR050302">
    <property type="entry name" value="Rab_GAP_TBC_domain"/>
</dbReference>
<evidence type="ECO:0000256" key="6">
    <source>
        <dbReference type="ARBA" id="ARBA00023163"/>
    </source>
</evidence>
<evidence type="ECO:0000256" key="2">
    <source>
        <dbReference type="ARBA" id="ARBA00011082"/>
    </source>
</evidence>
<comment type="function">
    <text evidence="8">Transcriptional coactivator that stimulates GCN4-dependent transcriptional activity by bridging the DNA-binding region of GCN4 and TBP (SPT15), thereby recruiting TBP to GCN4-bound promoters. Involved in induction of the ribosome quality control (RQC) pathway; a pathway that degrades nascent peptide chains during problematic translation. Required to prevent stalled ribosomes from frameshifting.</text>
</comment>
<evidence type="ECO:0000256" key="5">
    <source>
        <dbReference type="ARBA" id="ARBA00023125"/>
    </source>
</evidence>
<evidence type="ECO:0000259" key="13">
    <source>
        <dbReference type="PROSITE" id="PS50943"/>
    </source>
</evidence>
<keyword evidence="10" id="KW-0175">Coiled coil</keyword>
<dbReference type="Gene3D" id="1.10.260.40">
    <property type="entry name" value="lambda repressor-like DNA-binding domains"/>
    <property type="match status" value="1"/>
</dbReference>
<dbReference type="InterPro" id="IPR057259">
    <property type="entry name" value="Ribosomal_L19e"/>
</dbReference>
<feature type="coiled-coil region" evidence="10">
    <location>
        <begin position="806"/>
        <end position="833"/>
    </location>
</feature>
<dbReference type="InterPro" id="IPR001387">
    <property type="entry name" value="Cro/C1-type_HTH"/>
</dbReference>
<dbReference type="NCBIfam" id="NF006343">
    <property type="entry name" value="PRK08570.1"/>
    <property type="match status" value="1"/>
</dbReference>
<dbReference type="Gene3D" id="1.10.1650.10">
    <property type="match status" value="1"/>
</dbReference>
<name>A0A9P6Y5E7_RHIOR</name>
<dbReference type="Pfam" id="PF01280">
    <property type="entry name" value="Ribosomal_L19e"/>
    <property type="match status" value="1"/>
</dbReference>
<dbReference type="SUPFAM" id="SSF47413">
    <property type="entry name" value="lambda repressor-like DNA-binding domains"/>
    <property type="match status" value="1"/>
</dbReference>
<dbReference type="PROSITE" id="PS50943">
    <property type="entry name" value="HTH_CROC1"/>
    <property type="match status" value="1"/>
</dbReference>
<dbReference type="InterPro" id="IPR033935">
    <property type="entry name" value="Ribosomal_eL19_euk"/>
</dbReference>
<dbReference type="EMBL" id="JAANIT010001529">
    <property type="protein sequence ID" value="KAG1539870.1"/>
    <property type="molecule type" value="Genomic_DNA"/>
</dbReference>
<dbReference type="Proteomes" id="UP000717996">
    <property type="component" value="Unassembled WGS sequence"/>
</dbReference>
<keyword evidence="6" id="KW-0804">Transcription</keyword>
<evidence type="ECO:0000256" key="8">
    <source>
        <dbReference type="ARBA" id="ARBA00035107"/>
    </source>
</evidence>
<feature type="compositionally biased region" description="Basic and acidic residues" evidence="11">
    <location>
        <begin position="114"/>
        <end position="128"/>
    </location>
</feature>
<dbReference type="FunFam" id="1.10.1650.10:FF:000001">
    <property type="entry name" value="Ribosomal protein L19"/>
    <property type="match status" value="1"/>
</dbReference>
<dbReference type="InterPro" id="IPR057260">
    <property type="entry name" value="Ribosomal_L19e_C"/>
</dbReference>
<dbReference type="PANTHER" id="PTHR47219">
    <property type="entry name" value="RAB GTPASE-ACTIVATING PROTEIN 1-LIKE"/>
    <property type="match status" value="1"/>
</dbReference>
<evidence type="ECO:0000256" key="3">
    <source>
        <dbReference type="ARBA" id="ARBA00022980"/>
    </source>
</evidence>
<dbReference type="SUPFAM" id="SSF47923">
    <property type="entry name" value="Ypt/Rab-GAP domain of gyp1p"/>
    <property type="match status" value="2"/>
</dbReference>
<comment type="caution">
    <text evidence="14">The sequence shown here is derived from an EMBL/GenBank/DDBJ whole genome shotgun (WGS) entry which is preliminary data.</text>
</comment>
<evidence type="ECO:0000313" key="14">
    <source>
        <dbReference type="EMBL" id="KAG1539870.1"/>
    </source>
</evidence>
<dbReference type="Pfam" id="PF01381">
    <property type="entry name" value="HTH_3"/>
    <property type="match status" value="1"/>
</dbReference>
<evidence type="ECO:0000256" key="1">
    <source>
        <dbReference type="ARBA" id="ARBA00009802"/>
    </source>
</evidence>
<dbReference type="InterPro" id="IPR000196">
    <property type="entry name" value="Ribosomal_eL19_dom"/>
</dbReference>
<dbReference type="SMART" id="SM00164">
    <property type="entry name" value="TBC"/>
    <property type="match status" value="1"/>
</dbReference>
<dbReference type="InterPro" id="IPR023638">
    <property type="entry name" value="Ribosomal_eL19_CS"/>
</dbReference>
<dbReference type="GO" id="GO:0003735">
    <property type="term" value="F:structural constituent of ribosome"/>
    <property type="evidence" value="ECO:0007669"/>
    <property type="project" value="InterPro"/>
</dbReference>
<keyword evidence="7 9" id="KW-0687">Ribonucleoprotein</keyword>
<dbReference type="InterPro" id="IPR010982">
    <property type="entry name" value="Lambda_DNA-bd_dom_sf"/>
</dbReference>
<dbReference type="AlphaFoldDB" id="A0A9P6Y5E7"/>
<keyword evidence="4" id="KW-0805">Transcription regulation</keyword>
<dbReference type="CDD" id="cd00093">
    <property type="entry name" value="HTH_XRE"/>
    <property type="match status" value="1"/>
</dbReference>
<dbReference type="InterPro" id="IPR015972">
    <property type="entry name" value="Ribosomal_eL19_dom1"/>
</dbReference>
<dbReference type="PANTHER" id="PTHR47219:SF20">
    <property type="entry name" value="TBC1 DOMAIN FAMILY MEMBER 2B"/>
    <property type="match status" value="1"/>
</dbReference>
<dbReference type="OrthoDB" id="294251at2759"/>
<dbReference type="FunFam" id="1.10.8.270:FF:000026">
    <property type="entry name" value="TBC (Tre-2/Bub2/Cdc16) domain family"/>
    <property type="match status" value="1"/>
</dbReference>
<feature type="region of interest" description="Disordered" evidence="11">
    <location>
        <begin position="106"/>
        <end position="146"/>
    </location>
</feature>
<dbReference type="InterPro" id="IPR000195">
    <property type="entry name" value="Rab-GAP-TBC_dom"/>
</dbReference>
<dbReference type="Gene3D" id="1.10.8.270">
    <property type="entry name" value="putative rabgap domain of human tbc1 domain family member 14 like domains"/>
    <property type="match status" value="1"/>
</dbReference>
<sequence length="837" mass="96781">MISSDSKQYKTRQRASSFNHSVTYKPRQRRPSYHVLSKKISTQIINTDTYSLGRTYFTNDSNSEGEDDIENISDYYLYRDTTDIDSSLEDAHKTDLRTFTEESKITLDSTESSNDSRKSLPKSIEDRPASLYPPRPIQPSQNKKRDQYGFLKGSQWITEEKFEEFESYYAPIVKRRHEKWKQLLKEHHQQWPPKSSKLKRYIRKGIPPDLRGQAWLHYSGAKSKLESSRGLYEELTKTANELGSKNEHLDIIERDLHRTFPENSQFKIDPPLEKKDVPMIQSLKRVLLAFSLYSPSIGYCQSLNYIAGILLLFMSEEEAFWTFVTLITEILPPNIYDVTMEGTNIDQNVLMHLISERHPLVWNRMSPGQSFWACEEQQEGGMPTCSLVTSHWFLTLYINILPIESVLRVWDCLFYEGQTVLFRVALGIFKLNESNILAVDDPLEVFQEIQNMPKRMIDCHQLIESTYQQYAATTRLKDEEIIDRRELFKERRDQRRRNIPVQNGRKLIKRDWDSVTVLRKRNPDKAKVVRSDAEINAARRAGAAIATDKKSTVTNSSHANTDHRRIAKLDRENDVAPPPKVDVSVGKAIQQGRQAKGITQKDLAQLINEKPQVVNEYESGKAIPNQNILGKMERALGIKLRGKNIGEPLTFGKKKVSLVVQKRLAASVLKCGQRKIWLDPNEVNEISNANSRANIRKLVKDGLIIRKPQIAQSRFRVLERAAAKRNGRHMGYGKRKGTADARMSSQVIWMRRMRVLRRLLAKYREAGKIDKHLYHQLYLKSKGNGFKNKRVLMEHIHKAKAEKVRAKTLAEQADVLRAKNKALRERRANKKAEKVEA</sequence>
<dbReference type="Gene3D" id="1.10.1200.240">
    <property type="match status" value="1"/>
</dbReference>
<dbReference type="FunFam" id="1.10.260.40:FF:000015">
    <property type="entry name" value="Endothelial differentiation-related factor 1"/>
    <property type="match status" value="1"/>
</dbReference>
<dbReference type="GO" id="GO:0005096">
    <property type="term" value="F:GTPase activator activity"/>
    <property type="evidence" value="ECO:0007669"/>
    <property type="project" value="TreeGrafter"/>
</dbReference>
<dbReference type="Gene3D" id="1.10.472.80">
    <property type="entry name" value="Ypt/Rab-GAP domain of gyp1p, domain 3"/>
    <property type="match status" value="1"/>
</dbReference>
<organism evidence="14 15">
    <name type="scientific">Rhizopus oryzae</name>
    <name type="common">Mucormycosis agent</name>
    <name type="synonym">Rhizopus arrhizus var. delemar</name>
    <dbReference type="NCBI Taxonomy" id="64495"/>
    <lineage>
        <taxon>Eukaryota</taxon>
        <taxon>Fungi</taxon>
        <taxon>Fungi incertae sedis</taxon>
        <taxon>Mucoromycota</taxon>
        <taxon>Mucoromycotina</taxon>
        <taxon>Mucoromycetes</taxon>
        <taxon>Mucorales</taxon>
        <taxon>Mucorineae</taxon>
        <taxon>Rhizopodaceae</taxon>
        <taxon>Rhizopus</taxon>
    </lineage>
</organism>
<accession>A0A9P6Y5E7</accession>
<dbReference type="Pfam" id="PF00566">
    <property type="entry name" value="RabGAP-TBC"/>
    <property type="match status" value="1"/>
</dbReference>
<feature type="domain" description="HTH cro/C1-type" evidence="13">
    <location>
        <begin position="589"/>
        <end position="643"/>
    </location>
</feature>
<reference evidence="14" key="1">
    <citation type="journal article" date="2020" name="Microb. Genom.">
        <title>Genetic diversity of clinical and environmental Mucorales isolates obtained from an investigation of mucormycosis cases among solid organ transplant recipients.</title>
        <authorList>
            <person name="Nguyen M.H."/>
            <person name="Kaul D."/>
            <person name="Muto C."/>
            <person name="Cheng S.J."/>
            <person name="Richter R.A."/>
            <person name="Bruno V.M."/>
            <person name="Liu G."/>
            <person name="Beyhan S."/>
            <person name="Sundermann A.J."/>
            <person name="Mounaud S."/>
            <person name="Pasculle A.W."/>
            <person name="Nierman W.C."/>
            <person name="Driscoll E."/>
            <person name="Cumbie R."/>
            <person name="Clancy C.J."/>
            <person name="Dupont C.L."/>
        </authorList>
    </citation>
    <scope>NUCLEOTIDE SEQUENCE</scope>
    <source>
        <strain evidence="14">GL16</strain>
    </source>
</reference>
<keyword evidence="5" id="KW-0238">DNA-binding</keyword>
<dbReference type="SMART" id="SM01416">
    <property type="entry name" value="Ribosomal_L19e"/>
    <property type="match status" value="1"/>
</dbReference>
<dbReference type="InterPro" id="IPR013729">
    <property type="entry name" value="MBF1_N"/>
</dbReference>
<dbReference type="CDD" id="cd01417">
    <property type="entry name" value="Ribosomal_L19e_E"/>
    <property type="match status" value="1"/>
</dbReference>
<feature type="region of interest" description="Disordered" evidence="11">
    <location>
        <begin position="1"/>
        <end position="32"/>
    </location>
</feature>
<evidence type="ECO:0000256" key="11">
    <source>
        <dbReference type="SAM" id="MobiDB-lite"/>
    </source>
</evidence>
<dbReference type="SUPFAM" id="SSF48140">
    <property type="entry name" value="Ribosomal protein L19 (L19e)"/>
    <property type="match status" value="1"/>
</dbReference>
<dbReference type="InterPro" id="IPR035969">
    <property type="entry name" value="Rab-GAP_TBC_sf"/>
</dbReference>
<evidence type="ECO:0000256" key="10">
    <source>
        <dbReference type="SAM" id="Coils"/>
    </source>
</evidence>
<dbReference type="Pfam" id="PF08523">
    <property type="entry name" value="MBF1"/>
    <property type="match status" value="1"/>
</dbReference>
<dbReference type="Pfam" id="PF25476">
    <property type="entry name" value="Ribosomal_L19e_C"/>
    <property type="match status" value="1"/>
</dbReference>
<dbReference type="PROSITE" id="PS00526">
    <property type="entry name" value="RIBOSOMAL_L19E"/>
    <property type="match status" value="1"/>
</dbReference>
<evidence type="ECO:0000256" key="7">
    <source>
        <dbReference type="ARBA" id="ARBA00023274"/>
    </source>
</evidence>
<keyword evidence="3 9" id="KW-0689">Ribosomal protein</keyword>
<comment type="similarity">
    <text evidence="1">Belongs to the MBF1 family.</text>
</comment>
<proteinExistence type="inferred from homology"/>
<dbReference type="GO" id="GO:0022625">
    <property type="term" value="C:cytosolic large ribosomal subunit"/>
    <property type="evidence" value="ECO:0007669"/>
    <property type="project" value="InterPro"/>
</dbReference>
<feature type="domain" description="Rab-GAP TBC" evidence="12">
    <location>
        <begin position="205"/>
        <end position="417"/>
    </location>
</feature>
<evidence type="ECO:0000256" key="9">
    <source>
        <dbReference type="RuleBase" id="RU000574"/>
    </source>
</evidence>
<dbReference type="GO" id="GO:0006412">
    <property type="term" value="P:translation"/>
    <property type="evidence" value="ECO:0007669"/>
    <property type="project" value="InterPro"/>
</dbReference>
<dbReference type="Gene3D" id="1.10.10.750">
    <property type="entry name" value="Ypt/Rab-GAP domain of gyp1p, domain 1"/>
    <property type="match status" value="1"/>
</dbReference>
<protein>
    <recommendedName>
        <fullName evidence="9">Ribosomal protein L19</fullName>
    </recommendedName>
</protein>